<accession>A0A246G744</accession>
<organism evidence="1 2">
    <name type="scientific">Flavobacterium columnare</name>
    <dbReference type="NCBI Taxonomy" id="996"/>
    <lineage>
        <taxon>Bacteria</taxon>
        <taxon>Pseudomonadati</taxon>
        <taxon>Bacteroidota</taxon>
        <taxon>Flavobacteriia</taxon>
        <taxon>Flavobacteriales</taxon>
        <taxon>Flavobacteriaceae</taxon>
        <taxon>Flavobacterium</taxon>
    </lineage>
</organism>
<dbReference type="AlphaFoldDB" id="A0A246G744"/>
<proteinExistence type="predicted"/>
<name>A0A246G744_9FLAO</name>
<protein>
    <submittedName>
        <fullName evidence="1">Uncharacterized protein</fullName>
    </submittedName>
</protein>
<evidence type="ECO:0000313" key="2">
    <source>
        <dbReference type="Proteomes" id="UP000198034"/>
    </source>
</evidence>
<reference evidence="1 2" key="1">
    <citation type="journal article" date="2017" name="Infect. Genet. Evol.">
        <title>Comparative genome analysis of fish pathogen Flavobacterium columnare reveals extensive sequence diversity within the species.</title>
        <authorList>
            <person name="Kayansamruaj P."/>
            <person name="Dong H.T."/>
            <person name="Hirono I."/>
            <person name="Kondo H."/>
            <person name="Senapin S."/>
            <person name="Rodkhum C."/>
        </authorList>
    </citation>
    <scope>NUCLEOTIDE SEQUENCE [LARGE SCALE GENOMIC DNA]</scope>
    <source>
        <strain evidence="1 2">1214</strain>
    </source>
</reference>
<comment type="caution">
    <text evidence="1">The sequence shown here is derived from an EMBL/GenBank/DDBJ whole genome shotgun (WGS) entry which is preliminary data.</text>
</comment>
<gene>
    <name evidence="1" type="ORF">BWK62_15005</name>
</gene>
<evidence type="ECO:0000313" key="1">
    <source>
        <dbReference type="EMBL" id="OWP74124.1"/>
    </source>
</evidence>
<dbReference type="EMBL" id="MTCY01000096">
    <property type="protein sequence ID" value="OWP74124.1"/>
    <property type="molecule type" value="Genomic_DNA"/>
</dbReference>
<sequence>MRKQLKQCLSDPSLTNINNLHYLFDKRKLLAQYGKGTFQNVDEALLAVKEKMKNVFKNNAKDIFLSNQTLFKQYDKIGGGKIEDWEDFVELLNHSSFSANHQMFNFIKVK</sequence>
<dbReference type="Proteomes" id="UP000198034">
    <property type="component" value="Unassembled WGS sequence"/>
</dbReference>